<dbReference type="Pfam" id="PF06230">
    <property type="entry name" value="LpxI_C"/>
    <property type="match status" value="1"/>
</dbReference>
<evidence type="ECO:0000259" key="2">
    <source>
        <dbReference type="Pfam" id="PF17930"/>
    </source>
</evidence>
<organism evidence="3 4">
    <name type="scientific">Terasakiella brassicae</name>
    <dbReference type="NCBI Taxonomy" id="1634917"/>
    <lineage>
        <taxon>Bacteria</taxon>
        <taxon>Pseudomonadati</taxon>
        <taxon>Pseudomonadota</taxon>
        <taxon>Alphaproteobacteria</taxon>
        <taxon>Rhodospirillales</taxon>
        <taxon>Terasakiellaceae</taxon>
        <taxon>Terasakiella</taxon>
    </lineage>
</organism>
<proteinExistence type="predicted"/>
<feature type="domain" description="LpxI C-terminal" evidence="1">
    <location>
        <begin position="136"/>
        <end position="267"/>
    </location>
</feature>
<sequence length="271" mass="28905">MAEKLGLLAGRGDLPKRIIQQCLKEGRPFHIVAFNGQTEPKLVDSYPHTWVRLGAAGKTLSVLKEQGAKDIVMAGRIKRPSIAALRPDAWTLKFLAKTGAGAFGDDGLLSKLIDALEIEGFHVVGAHELLDDLLAPAGILGQTEPDDQAKRDIEKGFTIAHNLGDLDIGQAVVLQDGLVLAVEAIEGTDAMLSRCAELKREGLGGVLIKAKKPNQENRADLPTIGVRTIENAHRAGLRGIAVEANATIIVDLQGVTDKADELGLFLIGVEK</sequence>
<evidence type="ECO:0000313" key="3">
    <source>
        <dbReference type="EMBL" id="GGF52300.1"/>
    </source>
</evidence>
<dbReference type="EMBL" id="BMHV01000001">
    <property type="protein sequence ID" value="GGF52300.1"/>
    <property type="molecule type" value="Genomic_DNA"/>
</dbReference>
<dbReference type="Gene3D" id="3.40.140.80">
    <property type="match status" value="1"/>
</dbReference>
<gene>
    <name evidence="3" type="ORF">GCM10011332_01970</name>
</gene>
<dbReference type="Gene3D" id="3.40.50.20">
    <property type="match status" value="1"/>
</dbReference>
<dbReference type="InterPro" id="IPR010415">
    <property type="entry name" value="LpxI_C"/>
</dbReference>
<dbReference type="RefSeq" id="WP_188660162.1">
    <property type="nucleotide sequence ID" value="NZ_BMHV01000001.1"/>
</dbReference>
<evidence type="ECO:0008006" key="5">
    <source>
        <dbReference type="Google" id="ProtNLM"/>
    </source>
</evidence>
<dbReference type="PANTHER" id="PTHR39962:SF1">
    <property type="entry name" value="LPXI FAMILY PROTEIN"/>
    <property type="match status" value="1"/>
</dbReference>
<evidence type="ECO:0000259" key="1">
    <source>
        <dbReference type="Pfam" id="PF06230"/>
    </source>
</evidence>
<accession>A0A917BPE5</accession>
<reference evidence="3" key="2">
    <citation type="submission" date="2020-09" db="EMBL/GenBank/DDBJ databases">
        <authorList>
            <person name="Sun Q."/>
            <person name="Zhou Y."/>
        </authorList>
    </citation>
    <scope>NUCLEOTIDE SEQUENCE</scope>
    <source>
        <strain evidence="3">CGMCC 1.15254</strain>
    </source>
</reference>
<dbReference type="Pfam" id="PF17930">
    <property type="entry name" value="LpxI_N"/>
    <property type="match status" value="1"/>
</dbReference>
<dbReference type="AlphaFoldDB" id="A0A917BPE5"/>
<reference evidence="3" key="1">
    <citation type="journal article" date="2014" name="Int. J. Syst. Evol. Microbiol.">
        <title>Complete genome sequence of Corynebacterium casei LMG S-19264T (=DSM 44701T), isolated from a smear-ripened cheese.</title>
        <authorList>
            <consortium name="US DOE Joint Genome Institute (JGI-PGF)"/>
            <person name="Walter F."/>
            <person name="Albersmeier A."/>
            <person name="Kalinowski J."/>
            <person name="Ruckert C."/>
        </authorList>
    </citation>
    <scope>NUCLEOTIDE SEQUENCE</scope>
    <source>
        <strain evidence="3">CGMCC 1.15254</strain>
    </source>
</reference>
<feature type="domain" description="LpxI N-terminal" evidence="2">
    <location>
        <begin position="4"/>
        <end position="133"/>
    </location>
</feature>
<keyword evidence="4" id="KW-1185">Reference proteome</keyword>
<evidence type="ECO:0000313" key="4">
    <source>
        <dbReference type="Proteomes" id="UP000632498"/>
    </source>
</evidence>
<dbReference type="InterPro" id="IPR043167">
    <property type="entry name" value="LpxI_C_sf"/>
</dbReference>
<protein>
    <recommendedName>
        <fullName evidence="5">UDP-2,3-diacylglucosamine pyrophosphatase</fullName>
    </recommendedName>
</protein>
<name>A0A917BPE5_9PROT</name>
<dbReference type="Proteomes" id="UP000632498">
    <property type="component" value="Unassembled WGS sequence"/>
</dbReference>
<dbReference type="PANTHER" id="PTHR39962">
    <property type="entry name" value="BLL4848 PROTEIN"/>
    <property type="match status" value="1"/>
</dbReference>
<dbReference type="InterPro" id="IPR053174">
    <property type="entry name" value="LpxI"/>
</dbReference>
<dbReference type="InterPro" id="IPR041255">
    <property type="entry name" value="LpxI_N"/>
</dbReference>
<comment type="caution">
    <text evidence="3">The sequence shown here is derived from an EMBL/GenBank/DDBJ whole genome shotgun (WGS) entry which is preliminary data.</text>
</comment>